<proteinExistence type="inferred from homology"/>
<sequence length="258" mass="28732">MLNHKTGLVFSELTLLQEVLNSDLSNDAFPFSTHEIVNAAGHKVRAMRLSFVGEMGWELHIPKESCLPVYHAVMAAGAKYGICNAGYRAIDSLSIEKGYRHWHADLHPDDTPLEAGLAFTCKMKTSIPFLGRQALEAQKAEGLRRRIVCFTVDDQIWMWPRGSVMNGPVFMKVPMSGLEAIFRNGVPVGHLRRSEFGFAIDKTIGYGYIRNPDGGVVSPDFVRSGEFTLERMGVTYKATAHLKSPFDPENKRVKGIYG</sequence>
<feature type="domain" description="GCVT N-terminal" evidence="2">
    <location>
        <begin position="15"/>
        <end position="124"/>
    </location>
</feature>
<dbReference type="PANTHER" id="PTHR43757">
    <property type="entry name" value="AMINOMETHYLTRANSFERASE"/>
    <property type="match status" value="1"/>
</dbReference>
<dbReference type="PANTHER" id="PTHR43757:SF11">
    <property type="entry name" value="SARCOSINE DEHYDROGENASE"/>
    <property type="match status" value="1"/>
</dbReference>
<dbReference type="FunFam" id="2.40.30.110:FF:000006">
    <property type="entry name" value="Sarcosine dehydrogenase, mitochondrial"/>
    <property type="match status" value="1"/>
</dbReference>
<dbReference type="Gene3D" id="3.30.70.1400">
    <property type="entry name" value="Aminomethyltransferase beta-barrel domains"/>
    <property type="match status" value="1"/>
</dbReference>
<feature type="domain" description="Aminomethyltransferase C-terminal" evidence="3">
    <location>
        <begin position="174"/>
        <end position="246"/>
    </location>
</feature>
<dbReference type="InterPro" id="IPR013977">
    <property type="entry name" value="GcvT_C"/>
</dbReference>
<dbReference type="InterPro" id="IPR029043">
    <property type="entry name" value="GcvT/YgfZ_C"/>
</dbReference>
<reference evidence="4" key="1">
    <citation type="submission" date="2025-08" db="UniProtKB">
        <authorList>
            <consortium name="Ensembl"/>
        </authorList>
    </citation>
    <scope>IDENTIFICATION</scope>
</reference>
<evidence type="ECO:0000259" key="2">
    <source>
        <dbReference type="Pfam" id="PF01571"/>
    </source>
</evidence>
<dbReference type="Pfam" id="PF01571">
    <property type="entry name" value="GCV_T"/>
    <property type="match status" value="1"/>
</dbReference>
<dbReference type="Ensembl" id="ENSSANT00000034568.1">
    <property type="protein sequence ID" value="ENSSANP00000032477.1"/>
    <property type="gene ID" value="ENSSANG00000016548.1"/>
</dbReference>
<evidence type="ECO:0000313" key="5">
    <source>
        <dbReference type="Proteomes" id="UP000472260"/>
    </source>
</evidence>
<reference evidence="4" key="2">
    <citation type="submission" date="2025-09" db="UniProtKB">
        <authorList>
            <consortium name="Ensembl"/>
        </authorList>
    </citation>
    <scope>IDENTIFICATION</scope>
</reference>
<dbReference type="FunFam" id="3.30.1360.120:FF:000023">
    <property type="entry name" value="Sarcosine dehydrogenase"/>
    <property type="match status" value="1"/>
</dbReference>
<keyword evidence="5" id="KW-1185">Reference proteome</keyword>
<dbReference type="SUPFAM" id="SSF101790">
    <property type="entry name" value="Aminomethyltransferase beta-barrel domain"/>
    <property type="match status" value="1"/>
</dbReference>
<dbReference type="InterPro" id="IPR028896">
    <property type="entry name" value="GcvT/YgfZ/DmdA"/>
</dbReference>
<dbReference type="Gene3D" id="3.30.1360.120">
    <property type="entry name" value="Probable tRNA modification gtpase trme, domain 1"/>
    <property type="match status" value="1"/>
</dbReference>
<dbReference type="AlphaFoldDB" id="A0A671MPP1"/>
<dbReference type="InterPro" id="IPR006222">
    <property type="entry name" value="GCVT_N"/>
</dbReference>
<organism evidence="4 5">
    <name type="scientific">Sinocyclocheilus anshuiensis</name>
    <dbReference type="NCBI Taxonomy" id="1608454"/>
    <lineage>
        <taxon>Eukaryota</taxon>
        <taxon>Metazoa</taxon>
        <taxon>Chordata</taxon>
        <taxon>Craniata</taxon>
        <taxon>Vertebrata</taxon>
        <taxon>Euteleostomi</taxon>
        <taxon>Actinopterygii</taxon>
        <taxon>Neopterygii</taxon>
        <taxon>Teleostei</taxon>
        <taxon>Ostariophysi</taxon>
        <taxon>Cypriniformes</taxon>
        <taxon>Cyprinidae</taxon>
        <taxon>Cyprininae</taxon>
        <taxon>Sinocyclocheilus</taxon>
    </lineage>
</organism>
<dbReference type="Pfam" id="PF08669">
    <property type="entry name" value="GCV_T_C"/>
    <property type="match status" value="1"/>
</dbReference>
<name>A0A671MPP1_9TELE</name>
<comment type="similarity">
    <text evidence="1">Belongs to the GcvT family.</text>
</comment>
<protein>
    <submittedName>
        <fullName evidence="4">Sarcosine dehydrogenase, mitochondrial-like</fullName>
    </submittedName>
</protein>
<dbReference type="Gene3D" id="2.40.30.110">
    <property type="entry name" value="Aminomethyltransferase beta-barrel domains"/>
    <property type="match status" value="1"/>
</dbReference>
<evidence type="ECO:0000259" key="3">
    <source>
        <dbReference type="Pfam" id="PF08669"/>
    </source>
</evidence>
<dbReference type="GO" id="GO:0005739">
    <property type="term" value="C:mitochondrion"/>
    <property type="evidence" value="ECO:0007669"/>
    <property type="project" value="TreeGrafter"/>
</dbReference>
<evidence type="ECO:0000313" key="4">
    <source>
        <dbReference type="Ensembl" id="ENSSANP00000032477.1"/>
    </source>
</evidence>
<gene>
    <name evidence="4" type="primary">LOC107658653</name>
</gene>
<evidence type="ECO:0000256" key="1">
    <source>
        <dbReference type="ARBA" id="ARBA00008609"/>
    </source>
</evidence>
<dbReference type="Proteomes" id="UP000472260">
    <property type="component" value="Unassembled WGS sequence"/>
</dbReference>
<dbReference type="SUPFAM" id="SSF103025">
    <property type="entry name" value="Folate-binding domain"/>
    <property type="match status" value="1"/>
</dbReference>
<accession>A0A671MPP1</accession>
<dbReference type="InterPro" id="IPR027266">
    <property type="entry name" value="TrmE/GcvT-like"/>
</dbReference>